<keyword evidence="2" id="KW-1185">Reference proteome</keyword>
<name>A0A1G6MCF2_9BACT</name>
<organism evidence="1 2">
    <name type="scientific">Williamwhitmania taraxaci</name>
    <dbReference type="NCBI Taxonomy" id="1640674"/>
    <lineage>
        <taxon>Bacteria</taxon>
        <taxon>Pseudomonadati</taxon>
        <taxon>Bacteroidota</taxon>
        <taxon>Bacteroidia</taxon>
        <taxon>Bacteroidales</taxon>
        <taxon>Williamwhitmaniaceae</taxon>
        <taxon>Williamwhitmania</taxon>
    </lineage>
</organism>
<accession>A0A1G6MCF2</accession>
<dbReference type="EMBL" id="FMYP01000035">
    <property type="protein sequence ID" value="SDC52997.1"/>
    <property type="molecule type" value="Genomic_DNA"/>
</dbReference>
<sequence>MFAYTHYEHKVITNTNTNDMVAAIKAKLWQWQLKRKKKQADSLQQSTNLQHYVLMHKGTLRVMSARRIRNMRKKGILDKSFGWLRLNEIALYKTK</sequence>
<evidence type="ECO:0000313" key="2">
    <source>
        <dbReference type="Proteomes" id="UP000199452"/>
    </source>
</evidence>
<dbReference type="AlphaFoldDB" id="A0A1G6MCF2"/>
<evidence type="ECO:0000313" key="1">
    <source>
        <dbReference type="EMBL" id="SDC52997.1"/>
    </source>
</evidence>
<proteinExistence type="predicted"/>
<dbReference type="Proteomes" id="UP000199452">
    <property type="component" value="Unassembled WGS sequence"/>
</dbReference>
<reference evidence="1 2" key="1">
    <citation type="submission" date="2016-09" db="EMBL/GenBank/DDBJ databases">
        <authorList>
            <person name="Capua I."/>
            <person name="De Benedictis P."/>
            <person name="Joannis T."/>
            <person name="Lombin L.H."/>
            <person name="Cattoli G."/>
        </authorList>
    </citation>
    <scope>NUCLEOTIDE SEQUENCE [LARGE SCALE GENOMIC DNA]</scope>
    <source>
        <strain evidence="1 2">A7P-90m</strain>
    </source>
</reference>
<protein>
    <submittedName>
        <fullName evidence="1">Uncharacterized protein</fullName>
    </submittedName>
</protein>
<gene>
    <name evidence="1" type="ORF">SAMN05216323_103531</name>
</gene>
<dbReference type="STRING" id="1640674.SAMN05216323_103531"/>